<reference evidence="9 10" key="1">
    <citation type="submission" date="2020-02" db="EMBL/GenBank/DDBJ databases">
        <title>Genome analysis of Thermosulfuriphilus ammonigenes ST65T, an anaerobic thermophilic chemolithoautotrophic bacterium isolated from a deep-sea hydrothermal vent.</title>
        <authorList>
            <person name="Slobodkina G."/>
            <person name="Allioux M."/>
            <person name="Merkel A."/>
            <person name="Alain K."/>
            <person name="Jebbar M."/>
            <person name="Slobodkin A."/>
        </authorList>
    </citation>
    <scope>NUCLEOTIDE SEQUENCE [LARGE SCALE GENOMIC DNA]</scope>
    <source>
        <strain evidence="9 10">ST65</strain>
    </source>
</reference>
<feature type="transmembrane region" description="Helical" evidence="8">
    <location>
        <begin position="207"/>
        <end position="224"/>
    </location>
</feature>
<keyword evidence="3" id="KW-0813">Transport</keyword>
<organism evidence="9 10">
    <name type="scientific">Thermosulfuriphilus ammonigenes</name>
    <dbReference type="NCBI Taxonomy" id="1936021"/>
    <lineage>
        <taxon>Bacteria</taxon>
        <taxon>Pseudomonadati</taxon>
        <taxon>Thermodesulfobacteriota</taxon>
        <taxon>Thermodesulfobacteria</taxon>
        <taxon>Thermodesulfobacteriales</taxon>
        <taxon>Thermodesulfobacteriaceae</taxon>
        <taxon>Thermosulfuriphilus</taxon>
    </lineage>
</organism>
<protein>
    <recommendedName>
        <fullName evidence="8">Probable membrane transporter protein</fullName>
    </recommendedName>
</protein>
<feature type="transmembrane region" description="Helical" evidence="8">
    <location>
        <begin position="30"/>
        <end position="50"/>
    </location>
</feature>
<keyword evidence="5 8" id="KW-0812">Transmembrane</keyword>
<comment type="similarity">
    <text evidence="2 8">Belongs to the 4-toluene sulfonate uptake permease (TSUP) (TC 2.A.102) family.</text>
</comment>
<feature type="transmembrane region" description="Helical" evidence="8">
    <location>
        <begin position="6"/>
        <end position="25"/>
    </location>
</feature>
<evidence type="ECO:0000256" key="8">
    <source>
        <dbReference type="RuleBase" id="RU363041"/>
    </source>
</evidence>
<evidence type="ECO:0000313" key="10">
    <source>
        <dbReference type="Proteomes" id="UP000502179"/>
    </source>
</evidence>
<feature type="transmembrane region" description="Helical" evidence="8">
    <location>
        <begin position="56"/>
        <end position="76"/>
    </location>
</feature>
<sequence length="228" mass="24502">MGALVHGLAGFGFALVAVPLLALIYPLRLIVPLVALNGLVINLALFGLLRRHFRPALIKPLLLGALPGIVVGVVILKKVPEGPLRWLLALVLGGYGLFGLFSPHPRITLSPSWGYFFGLIAGALGAALNTPGPPVVIYISLSRLKKEEMKVALQGFFAILGVFVVGLYLLGGLISSFVWRWFLLSLPLVALGLVSGQILFHRLGETAYRRLIFGLLVVLGLMMIPRGN</sequence>
<evidence type="ECO:0000256" key="7">
    <source>
        <dbReference type="ARBA" id="ARBA00023136"/>
    </source>
</evidence>
<name>A0A6G7PWT0_9BACT</name>
<gene>
    <name evidence="9" type="ORF">G4V39_06355</name>
</gene>
<evidence type="ECO:0000256" key="5">
    <source>
        <dbReference type="ARBA" id="ARBA00022692"/>
    </source>
</evidence>
<dbReference type="InterPro" id="IPR052017">
    <property type="entry name" value="TSUP"/>
</dbReference>
<dbReference type="InterPro" id="IPR002781">
    <property type="entry name" value="TM_pro_TauE-like"/>
</dbReference>
<keyword evidence="6 8" id="KW-1133">Transmembrane helix</keyword>
<evidence type="ECO:0000256" key="3">
    <source>
        <dbReference type="ARBA" id="ARBA00022448"/>
    </source>
</evidence>
<dbReference type="KEGG" id="tav:G4V39_06355"/>
<dbReference type="EMBL" id="CP048877">
    <property type="protein sequence ID" value="QIJ71908.1"/>
    <property type="molecule type" value="Genomic_DNA"/>
</dbReference>
<evidence type="ECO:0000256" key="2">
    <source>
        <dbReference type="ARBA" id="ARBA00009142"/>
    </source>
</evidence>
<feature type="transmembrane region" description="Helical" evidence="8">
    <location>
        <begin position="113"/>
        <end position="139"/>
    </location>
</feature>
<evidence type="ECO:0000313" key="9">
    <source>
        <dbReference type="EMBL" id="QIJ71908.1"/>
    </source>
</evidence>
<keyword evidence="4 8" id="KW-1003">Cell membrane</keyword>
<accession>A0A6G7PWT0</accession>
<dbReference type="PANTHER" id="PTHR30269:SF37">
    <property type="entry name" value="MEMBRANE TRANSPORTER PROTEIN"/>
    <property type="match status" value="1"/>
</dbReference>
<dbReference type="Pfam" id="PF01925">
    <property type="entry name" value="TauE"/>
    <property type="match status" value="1"/>
</dbReference>
<feature type="transmembrane region" description="Helical" evidence="8">
    <location>
        <begin position="83"/>
        <end position="101"/>
    </location>
</feature>
<evidence type="ECO:0000256" key="4">
    <source>
        <dbReference type="ARBA" id="ARBA00022475"/>
    </source>
</evidence>
<feature type="transmembrane region" description="Helical" evidence="8">
    <location>
        <begin position="151"/>
        <end position="171"/>
    </location>
</feature>
<evidence type="ECO:0000256" key="1">
    <source>
        <dbReference type="ARBA" id="ARBA00004651"/>
    </source>
</evidence>
<comment type="subcellular location">
    <subcellularLocation>
        <location evidence="1 8">Cell membrane</location>
        <topology evidence="1 8">Multi-pass membrane protein</topology>
    </subcellularLocation>
</comment>
<proteinExistence type="inferred from homology"/>
<dbReference type="PANTHER" id="PTHR30269">
    <property type="entry name" value="TRANSMEMBRANE PROTEIN YFCA"/>
    <property type="match status" value="1"/>
</dbReference>
<keyword evidence="10" id="KW-1185">Reference proteome</keyword>
<dbReference type="GO" id="GO:0005886">
    <property type="term" value="C:plasma membrane"/>
    <property type="evidence" value="ECO:0007669"/>
    <property type="project" value="UniProtKB-SubCell"/>
</dbReference>
<dbReference type="Proteomes" id="UP000502179">
    <property type="component" value="Chromosome"/>
</dbReference>
<keyword evidence="7 8" id="KW-0472">Membrane</keyword>
<feature type="transmembrane region" description="Helical" evidence="8">
    <location>
        <begin position="177"/>
        <end position="200"/>
    </location>
</feature>
<dbReference type="AlphaFoldDB" id="A0A6G7PWT0"/>
<evidence type="ECO:0000256" key="6">
    <source>
        <dbReference type="ARBA" id="ARBA00022989"/>
    </source>
</evidence>